<name>A0A8H7Z6L5_AJECA</name>
<protein>
    <submittedName>
        <fullName evidence="2">Uncharacterized protein</fullName>
    </submittedName>
</protein>
<evidence type="ECO:0000313" key="2">
    <source>
        <dbReference type="EMBL" id="KAG5305050.1"/>
    </source>
</evidence>
<dbReference type="VEuPathDB" id="FungiDB:I7I52_03586"/>
<comment type="caution">
    <text evidence="2">The sequence shown here is derived from an EMBL/GenBank/DDBJ whole genome shotgun (WGS) entry which is preliminary data.</text>
</comment>
<evidence type="ECO:0000256" key="1">
    <source>
        <dbReference type="SAM" id="MobiDB-lite"/>
    </source>
</evidence>
<evidence type="ECO:0000313" key="3">
    <source>
        <dbReference type="Proteomes" id="UP000670092"/>
    </source>
</evidence>
<reference evidence="2 3" key="1">
    <citation type="submission" date="2021-01" db="EMBL/GenBank/DDBJ databases">
        <title>Chromosome-level genome assembly of a human fungal pathogen reveals clustering of transcriptionally co-regulated genes.</title>
        <authorList>
            <person name="Voorhies M."/>
            <person name="Cohen S."/>
            <person name="Shea T.P."/>
            <person name="Petrus S."/>
            <person name="Munoz J.F."/>
            <person name="Poplawski S."/>
            <person name="Goldman W.E."/>
            <person name="Michael T."/>
            <person name="Cuomo C.A."/>
            <person name="Sil A."/>
            <person name="Beyhan S."/>
        </authorList>
    </citation>
    <scope>NUCLEOTIDE SEQUENCE [LARGE SCALE GENOMIC DNA]</scope>
    <source>
        <strain evidence="2 3">G184AR</strain>
    </source>
</reference>
<dbReference type="AlphaFoldDB" id="A0A8H7Z6L5"/>
<accession>A0A8H7Z6L5</accession>
<proteinExistence type="predicted"/>
<gene>
    <name evidence="2" type="ORF">I7I52_03586</name>
</gene>
<sequence>MEQLLDLKKDAHGCTCCFSRPVVLPFSVKGIINNLLDISREHIQIPRGNPAKHGLNNMGRSGGRNVSS</sequence>
<feature type="region of interest" description="Disordered" evidence="1">
    <location>
        <begin position="46"/>
        <end position="68"/>
    </location>
</feature>
<dbReference type="EMBL" id="JAEVHI010000001">
    <property type="protein sequence ID" value="KAG5305050.1"/>
    <property type="molecule type" value="Genomic_DNA"/>
</dbReference>
<organism evidence="2 3">
    <name type="scientific">Ajellomyces capsulatus</name>
    <name type="common">Darling's disease fungus</name>
    <name type="synonym">Histoplasma capsulatum</name>
    <dbReference type="NCBI Taxonomy" id="5037"/>
    <lineage>
        <taxon>Eukaryota</taxon>
        <taxon>Fungi</taxon>
        <taxon>Dikarya</taxon>
        <taxon>Ascomycota</taxon>
        <taxon>Pezizomycotina</taxon>
        <taxon>Eurotiomycetes</taxon>
        <taxon>Eurotiomycetidae</taxon>
        <taxon>Onygenales</taxon>
        <taxon>Ajellomycetaceae</taxon>
        <taxon>Histoplasma</taxon>
    </lineage>
</organism>
<dbReference type="Proteomes" id="UP000670092">
    <property type="component" value="Unassembled WGS sequence"/>
</dbReference>